<accession>A0A2V5KV57</accession>
<feature type="transmembrane region" description="Helical" evidence="5">
    <location>
        <begin position="24"/>
        <end position="43"/>
    </location>
</feature>
<gene>
    <name evidence="6" type="ORF">DLM86_16240</name>
</gene>
<keyword evidence="3 5" id="KW-1133">Transmembrane helix</keyword>
<dbReference type="InterPro" id="IPR051328">
    <property type="entry name" value="T7SS_ABC-Transporter"/>
</dbReference>
<evidence type="ECO:0000256" key="1">
    <source>
        <dbReference type="ARBA" id="ARBA00004141"/>
    </source>
</evidence>
<proteinExistence type="predicted"/>
<keyword evidence="7" id="KW-1185">Reference proteome</keyword>
<dbReference type="EMBL" id="QJVJ01000007">
    <property type="protein sequence ID" value="PYI53336.1"/>
    <property type="molecule type" value="Genomic_DNA"/>
</dbReference>
<protein>
    <submittedName>
        <fullName evidence="6">DUF3533 domain-containing protein</fullName>
    </submittedName>
</protein>
<comment type="caution">
    <text evidence="6">The sequence shown here is derived from an EMBL/GenBank/DDBJ whole genome shotgun (WGS) entry which is preliminary data.</text>
</comment>
<keyword evidence="2 5" id="KW-0812">Transmembrane</keyword>
<dbReference type="PANTHER" id="PTHR43077">
    <property type="entry name" value="TRANSPORT PERMEASE YVFS-RELATED"/>
    <property type="match status" value="1"/>
</dbReference>
<evidence type="ECO:0000256" key="4">
    <source>
        <dbReference type="ARBA" id="ARBA00023136"/>
    </source>
</evidence>
<feature type="transmembrane region" description="Helical" evidence="5">
    <location>
        <begin position="296"/>
        <end position="316"/>
    </location>
</feature>
<evidence type="ECO:0000256" key="2">
    <source>
        <dbReference type="ARBA" id="ARBA00022692"/>
    </source>
</evidence>
<evidence type="ECO:0000313" key="7">
    <source>
        <dbReference type="Proteomes" id="UP000247476"/>
    </source>
</evidence>
<keyword evidence="4 5" id="KW-0472">Membrane</keyword>
<evidence type="ECO:0000256" key="3">
    <source>
        <dbReference type="ARBA" id="ARBA00022989"/>
    </source>
</evidence>
<dbReference type="AlphaFoldDB" id="A0A2V5KV57"/>
<feature type="transmembrane region" description="Helical" evidence="5">
    <location>
        <begin position="228"/>
        <end position="249"/>
    </location>
</feature>
<organism evidence="6 7">
    <name type="scientific">Paenibacillus flagellatus</name>
    <dbReference type="NCBI Taxonomy" id="2211139"/>
    <lineage>
        <taxon>Bacteria</taxon>
        <taxon>Bacillati</taxon>
        <taxon>Bacillota</taxon>
        <taxon>Bacilli</taxon>
        <taxon>Bacillales</taxon>
        <taxon>Paenibacillaceae</taxon>
        <taxon>Paenibacillus</taxon>
    </lineage>
</organism>
<comment type="subcellular location">
    <subcellularLocation>
        <location evidence="1">Membrane</location>
        <topology evidence="1">Multi-pass membrane protein</topology>
    </subcellularLocation>
</comment>
<dbReference type="Gene3D" id="3.40.1710.10">
    <property type="entry name" value="abc type-2 transporter like domain"/>
    <property type="match status" value="1"/>
</dbReference>
<evidence type="ECO:0000313" key="6">
    <source>
        <dbReference type="EMBL" id="PYI53336.1"/>
    </source>
</evidence>
<feature type="transmembrane region" description="Helical" evidence="5">
    <location>
        <begin position="261"/>
        <end position="284"/>
    </location>
</feature>
<dbReference type="PANTHER" id="PTHR43077:SF5">
    <property type="entry name" value="PHAGE INFECTION PROTEIN"/>
    <property type="match status" value="1"/>
</dbReference>
<feature type="transmembrane region" description="Helical" evidence="5">
    <location>
        <begin position="323"/>
        <end position="342"/>
    </location>
</feature>
<dbReference type="Proteomes" id="UP000247476">
    <property type="component" value="Unassembled WGS sequence"/>
</dbReference>
<name>A0A2V5KV57_9BACL</name>
<evidence type="ECO:0000256" key="5">
    <source>
        <dbReference type="SAM" id="Phobius"/>
    </source>
</evidence>
<reference evidence="6 7" key="1">
    <citation type="submission" date="2018-05" db="EMBL/GenBank/DDBJ databases">
        <title>Paenibacillus flagellatus sp. nov., isolated from selenium mineral soil.</title>
        <authorList>
            <person name="Dai X."/>
        </authorList>
    </citation>
    <scope>NUCLEOTIDE SEQUENCE [LARGE SCALE GENOMIC DNA]</scope>
    <source>
        <strain evidence="6 7">DXL2</strain>
    </source>
</reference>
<feature type="transmembrane region" description="Helical" evidence="5">
    <location>
        <begin position="375"/>
        <end position="395"/>
    </location>
</feature>
<dbReference type="GO" id="GO:0016020">
    <property type="term" value="C:membrane"/>
    <property type="evidence" value="ECO:0007669"/>
    <property type="project" value="UniProtKB-SubCell"/>
</dbReference>
<sequence>MFNEKWTGVSDMNGTKQYFAQKSVWAGLLAVVAIVALLGWAFVGSTVNPVPKRIPVALVAADKGADVPGKGRMNIGDVLKQKLTTEMTPTGEKSPFEWTVLDDEQAAAEGLDRQTFYAVVVLPETLSADFVALLSPQPKPAEVRVLVNQGKSGVAATMVTQAVGKMLEGANAALREQALGQLQQMKGDAVSIAQAKALAAPLAVTFQTVHPILPNTANGNAPVVLTQLAWISALAATVLLFVAAGKAGAGASGGWGIAASQLIAGLAYAVVASAAILAVVGGLFGLDVPDVTETGLFLTLAVYSFFLLQSAIVNWIGLKGMPVLVLLFFFGLPILNLPPEFLPDAARDWLYSWIPFRFSAEGLRDLFYFRQGLNVGGPASVLGWIAAAGAVVLLASGAKRTKRAPEPSASVDAVR</sequence>